<keyword evidence="2" id="KW-0732">Signal</keyword>
<evidence type="ECO:0000313" key="4">
    <source>
        <dbReference type="EMBL" id="KAG7357355.1"/>
    </source>
</evidence>
<dbReference type="AlphaFoldDB" id="A0A9K3PRL5"/>
<feature type="region of interest" description="Disordered" evidence="1">
    <location>
        <begin position="64"/>
        <end position="108"/>
    </location>
</feature>
<comment type="caution">
    <text evidence="4">The sequence shown here is derived from an EMBL/GenBank/DDBJ whole genome shotgun (WGS) entry which is preliminary data.</text>
</comment>
<sequence length="649" mass="71012">MNIAVLTLIACFSTCVVITQADVGHKKDIHQRHHYWLRHEDTPPKIMPDEEVPVANEVASMKTLAAQKRRERGVSNERKQSTGRNSRQLKPKSRYGKGPCSSKSSKNDISCIEDETSITMAPLAISTTISSTSELTRESSGELENPPPTFYNGPGTRMGDLVDLPNGFICSQNPSFMTLIASPPTAFGGQYPALIPKHEDETQNLYCDIRLTSDDAPTQFSSSAMRQFSMPPQNINMQFSMEVGYRLYGANDDNTKGLKFVIHQDPAGDRVIGDIRQRVGDYDGITMALVIELDTEEQTAPFDNGKIRVLLVDEDGLMQQELGETSDIQIRTDNAGLLEGKIWIDYNCENDNSMKIYLNSAFSPGGNKPLSPILELNVDLAGFFSNYGRLFTAGFTAEMNDQQAGNADVTSWVFASQCDYVDQGQPIDTAPPTPAPTLVPTPPTLSPTLVTAFPTLAPTHVPTPPTLSPTLVTAPPTLAPTIFPRSFGELLCNGNGIRELSIGSRSNPIGRFVNASLEQSFQNAVDCSGPNYTEENQQSHVLWAPPPLELVFELTTEFAITEVFFWNSVEDFHGVDGIEFAFLSSSNSSMIYYFSPGDGVNSQEANQNPLVAERFVLPAAASASRVLAYLTGDDGQELLGFQNIVFVSE</sequence>
<proteinExistence type="predicted"/>
<dbReference type="InterPro" id="IPR001220">
    <property type="entry name" value="Legume_lectin_dom"/>
</dbReference>
<feature type="domain" description="Legume lectin" evidence="3">
    <location>
        <begin position="236"/>
        <end position="419"/>
    </location>
</feature>
<gene>
    <name evidence="4" type="ORF">IV203_002043</name>
</gene>
<keyword evidence="5" id="KW-1185">Reference proteome</keyword>
<feature type="chain" id="PRO_5039918396" evidence="2">
    <location>
        <begin position="22"/>
        <end position="649"/>
    </location>
</feature>
<feature type="signal peptide" evidence="2">
    <location>
        <begin position="1"/>
        <end position="21"/>
    </location>
</feature>
<reference evidence="4" key="2">
    <citation type="submission" date="2021-04" db="EMBL/GenBank/DDBJ databases">
        <authorList>
            <person name="Podell S."/>
        </authorList>
    </citation>
    <scope>NUCLEOTIDE SEQUENCE</scope>
    <source>
        <strain evidence="4">Hildebrandi</strain>
    </source>
</reference>
<reference evidence="4" key="1">
    <citation type="journal article" date="2021" name="Sci. Rep.">
        <title>Diploid genomic architecture of Nitzschia inconspicua, an elite biomass production diatom.</title>
        <authorList>
            <person name="Oliver A."/>
            <person name="Podell S."/>
            <person name="Pinowska A."/>
            <person name="Traller J.C."/>
            <person name="Smith S.R."/>
            <person name="McClure R."/>
            <person name="Beliaev A."/>
            <person name="Bohutskyi P."/>
            <person name="Hill E.A."/>
            <person name="Rabines A."/>
            <person name="Zheng H."/>
            <person name="Allen L.Z."/>
            <person name="Kuo A."/>
            <person name="Grigoriev I.V."/>
            <person name="Allen A.E."/>
            <person name="Hazlebeck D."/>
            <person name="Allen E.E."/>
        </authorList>
    </citation>
    <scope>NUCLEOTIDE SEQUENCE</scope>
    <source>
        <strain evidence="4">Hildebrandi</strain>
    </source>
</reference>
<dbReference type="GO" id="GO:0030246">
    <property type="term" value="F:carbohydrate binding"/>
    <property type="evidence" value="ECO:0007669"/>
    <property type="project" value="InterPro"/>
</dbReference>
<accession>A0A9K3PRL5</accession>
<dbReference type="OrthoDB" id="54682at2759"/>
<dbReference type="Pfam" id="PF00139">
    <property type="entry name" value="Lectin_legB"/>
    <property type="match status" value="1"/>
</dbReference>
<dbReference type="EMBL" id="JAGRRH010000015">
    <property type="protein sequence ID" value="KAG7357355.1"/>
    <property type="molecule type" value="Genomic_DNA"/>
</dbReference>
<evidence type="ECO:0000256" key="2">
    <source>
        <dbReference type="SAM" id="SignalP"/>
    </source>
</evidence>
<protein>
    <submittedName>
        <fullName evidence="4">Legume lectin domain containing protein</fullName>
    </submittedName>
</protein>
<organism evidence="4 5">
    <name type="scientific">Nitzschia inconspicua</name>
    <dbReference type="NCBI Taxonomy" id="303405"/>
    <lineage>
        <taxon>Eukaryota</taxon>
        <taxon>Sar</taxon>
        <taxon>Stramenopiles</taxon>
        <taxon>Ochrophyta</taxon>
        <taxon>Bacillariophyta</taxon>
        <taxon>Bacillariophyceae</taxon>
        <taxon>Bacillariophycidae</taxon>
        <taxon>Bacillariales</taxon>
        <taxon>Bacillariaceae</taxon>
        <taxon>Nitzschia</taxon>
    </lineage>
</organism>
<evidence type="ECO:0000259" key="3">
    <source>
        <dbReference type="Pfam" id="PF00139"/>
    </source>
</evidence>
<name>A0A9K3PRL5_9STRA</name>
<evidence type="ECO:0000256" key="1">
    <source>
        <dbReference type="SAM" id="MobiDB-lite"/>
    </source>
</evidence>
<evidence type="ECO:0000313" key="5">
    <source>
        <dbReference type="Proteomes" id="UP000693970"/>
    </source>
</evidence>
<dbReference type="Proteomes" id="UP000693970">
    <property type="component" value="Unassembled WGS sequence"/>
</dbReference>